<protein>
    <submittedName>
        <fullName evidence="1">Uncharacterized protein</fullName>
    </submittedName>
</protein>
<sequence>MELRLAREERGSEGERAEFRKQLGALEIRSKGDVALRLRSTILAKTGFRVDMSEFLESAARRSIGLESSRIKATKSVESKSKQPTAL</sequence>
<reference evidence="1 2" key="2">
    <citation type="journal article" date="2019" name="G3 (Bethesda)">
        <title>Hybrid Assembly of the Genome of the Entomopathogenic Nematode Steinernema carpocapsae Identifies the X-Chromosome.</title>
        <authorList>
            <person name="Serra L."/>
            <person name="Macchietto M."/>
            <person name="Macias-Munoz A."/>
            <person name="McGill C.J."/>
            <person name="Rodriguez I.M."/>
            <person name="Rodriguez B."/>
            <person name="Murad R."/>
            <person name="Mortazavi A."/>
        </authorList>
    </citation>
    <scope>NUCLEOTIDE SEQUENCE [LARGE SCALE GENOMIC DNA]</scope>
    <source>
        <strain evidence="1 2">ALL</strain>
    </source>
</reference>
<dbReference type="AlphaFoldDB" id="A0A4U5NCJ8"/>
<accession>A0A4U5NCJ8</accession>
<keyword evidence="2" id="KW-1185">Reference proteome</keyword>
<comment type="caution">
    <text evidence="1">The sequence shown here is derived from an EMBL/GenBank/DDBJ whole genome shotgun (WGS) entry which is preliminary data.</text>
</comment>
<evidence type="ECO:0000313" key="2">
    <source>
        <dbReference type="Proteomes" id="UP000298663"/>
    </source>
</evidence>
<reference evidence="1 2" key="1">
    <citation type="journal article" date="2015" name="Genome Biol.">
        <title>Comparative genomics of Steinernema reveals deeply conserved gene regulatory networks.</title>
        <authorList>
            <person name="Dillman A.R."/>
            <person name="Macchietto M."/>
            <person name="Porter C.F."/>
            <person name="Rogers A."/>
            <person name="Williams B."/>
            <person name="Antoshechkin I."/>
            <person name="Lee M.M."/>
            <person name="Goodwin Z."/>
            <person name="Lu X."/>
            <person name="Lewis E.E."/>
            <person name="Goodrich-Blair H."/>
            <person name="Stock S.P."/>
            <person name="Adams B.J."/>
            <person name="Sternberg P.W."/>
            <person name="Mortazavi A."/>
        </authorList>
    </citation>
    <scope>NUCLEOTIDE SEQUENCE [LARGE SCALE GENOMIC DNA]</scope>
    <source>
        <strain evidence="1 2">ALL</strain>
    </source>
</reference>
<gene>
    <name evidence="1" type="ORF">L596_014667</name>
</gene>
<dbReference type="EMBL" id="AZBU02000004">
    <property type="protein sequence ID" value="TKR80619.1"/>
    <property type="molecule type" value="Genomic_DNA"/>
</dbReference>
<name>A0A4U5NCJ8_STECR</name>
<dbReference type="Proteomes" id="UP000298663">
    <property type="component" value="Unassembled WGS sequence"/>
</dbReference>
<proteinExistence type="predicted"/>
<evidence type="ECO:0000313" key="1">
    <source>
        <dbReference type="EMBL" id="TKR80619.1"/>
    </source>
</evidence>
<organism evidence="1 2">
    <name type="scientific">Steinernema carpocapsae</name>
    <name type="common">Entomopathogenic nematode</name>
    <dbReference type="NCBI Taxonomy" id="34508"/>
    <lineage>
        <taxon>Eukaryota</taxon>
        <taxon>Metazoa</taxon>
        <taxon>Ecdysozoa</taxon>
        <taxon>Nematoda</taxon>
        <taxon>Chromadorea</taxon>
        <taxon>Rhabditida</taxon>
        <taxon>Tylenchina</taxon>
        <taxon>Panagrolaimomorpha</taxon>
        <taxon>Strongyloidoidea</taxon>
        <taxon>Steinernematidae</taxon>
        <taxon>Steinernema</taxon>
    </lineage>
</organism>